<keyword evidence="1" id="KW-0812">Transmembrane</keyword>
<protein>
    <submittedName>
        <fullName evidence="2">Uncharacterized protein</fullName>
    </submittedName>
</protein>
<evidence type="ECO:0000313" key="2">
    <source>
        <dbReference type="EMBL" id="MBE9029645.1"/>
    </source>
</evidence>
<sequence length="60" mass="6024">MPGISDLMLGAQPLAAAGSFPAAFAAVYVLGAIAAFVIGFAALKKARSVNAERIQDDSGD</sequence>
<dbReference type="EMBL" id="JADEXQ010000019">
    <property type="protein sequence ID" value="MBE9029645.1"/>
    <property type="molecule type" value="Genomic_DNA"/>
</dbReference>
<keyword evidence="1" id="KW-0472">Membrane</keyword>
<gene>
    <name evidence="2" type="ORF">IQ266_07875</name>
</gene>
<accession>A0A928Z3U4</accession>
<dbReference type="Proteomes" id="UP000625316">
    <property type="component" value="Unassembled WGS sequence"/>
</dbReference>
<evidence type="ECO:0000256" key="1">
    <source>
        <dbReference type="SAM" id="Phobius"/>
    </source>
</evidence>
<comment type="caution">
    <text evidence="2">The sequence shown here is derived from an EMBL/GenBank/DDBJ whole genome shotgun (WGS) entry which is preliminary data.</text>
</comment>
<keyword evidence="1" id="KW-1133">Transmembrane helix</keyword>
<evidence type="ECO:0000313" key="3">
    <source>
        <dbReference type="Proteomes" id="UP000625316"/>
    </source>
</evidence>
<keyword evidence="3" id="KW-1185">Reference proteome</keyword>
<proteinExistence type="predicted"/>
<name>A0A928Z3U4_9CYAN</name>
<organism evidence="2 3">
    <name type="scientific">Romeriopsis navalis LEGE 11480</name>
    <dbReference type="NCBI Taxonomy" id="2777977"/>
    <lineage>
        <taxon>Bacteria</taxon>
        <taxon>Bacillati</taxon>
        <taxon>Cyanobacteriota</taxon>
        <taxon>Cyanophyceae</taxon>
        <taxon>Leptolyngbyales</taxon>
        <taxon>Leptolyngbyaceae</taxon>
        <taxon>Romeriopsis</taxon>
        <taxon>Romeriopsis navalis</taxon>
    </lineage>
</organism>
<reference evidence="2" key="1">
    <citation type="submission" date="2020-10" db="EMBL/GenBank/DDBJ databases">
        <authorList>
            <person name="Castelo-Branco R."/>
            <person name="Eusebio N."/>
            <person name="Adriana R."/>
            <person name="Vieira A."/>
            <person name="Brugerolle De Fraissinette N."/>
            <person name="Rezende De Castro R."/>
            <person name="Schneider M.P."/>
            <person name="Vasconcelos V."/>
            <person name="Leao P.N."/>
        </authorList>
    </citation>
    <scope>NUCLEOTIDE SEQUENCE</scope>
    <source>
        <strain evidence="2">LEGE 11480</strain>
    </source>
</reference>
<dbReference type="AlphaFoldDB" id="A0A928Z3U4"/>
<dbReference type="RefSeq" id="WP_264324463.1">
    <property type="nucleotide sequence ID" value="NZ_JADEXQ010000019.1"/>
</dbReference>
<feature type="transmembrane region" description="Helical" evidence="1">
    <location>
        <begin position="20"/>
        <end position="43"/>
    </location>
</feature>